<keyword evidence="7" id="KW-0067">ATP-binding</keyword>
<dbReference type="KEGG" id="sxi:SXIM_34290"/>
<keyword evidence="11" id="KW-1185">Reference proteome</keyword>
<accession>A0A0F7FXS8</accession>
<comment type="catalytic activity">
    <reaction evidence="1">
        <text>ATP + protein L-histidine = ADP + protein N-phospho-L-histidine.</text>
        <dbReference type="EC" id="2.7.13.3"/>
    </reaction>
</comment>
<dbReference type="InterPro" id="IPR050482">
    <property type="entry name" value="Sensor_HK_TwoCompSys"/>
</dbReference>
<keyword evidence="5" id="KW-0547">Nucleotide-binding</keyword>
<dbReference type="PATRIC" id="fig|408015.6.peg.3471"/>
<dbReference type="GO" id="GO:0005524">
    <property type="term" value="F:ATP binding"/>
    <property type="evidence" value="ECO:0007669"/>
    <property type="project" value="UniProtKB-KW"/>
</dbReference>
<keyword evidence="8" id="KW-0902">Two-component regulatory system</keyword>
<dbReference type="HOGENOM" id="CLU_000445_20_1_11"/>
<evidence type="ECO:0000256" key="2">
    <source>
        <dbReference type="ARBA" id="ARBA00012438"/>
    </source>
</evidence>
<organism evidence="10 11">
    <name type="scientific">Streptomyces xiamenensis</name>
    <dbReference type="NCBI Taxonomy" id="408015"/>
    <lineage>
        <taxon>Bacteria</taxon>
        <taxon>Bacillati</taxon>
        <taxon>Actinomycetota</taxon>
        <taxon>Actinomycetes</taxon>
        <taxon>Kitasatosporales</taxon>
        <taxon>Streptomycetaceae</taxon>
        <taxon>Streptomyces</taxon>
    </lineage>
</organism>
<dbReference type="GO" id="GO:0000155">
    <property type="term" value="F:phosphorelay sensor kinase activity"/>
    <property type="evidence" value="ECO:0007669"/>
    <property type="project" value="InterPro"/>
</dbReference>
<name>A0A0F7FXS8_9ACTN</name>
<evidence type="ECO:0000256" key="6">
    <source>
        <dbReference type="ARBA" id="ARBA00022777"/>
    </source>
</evidence>
<dbReference type="Proteomes" id="UP000034034">
    <property type="component" value="Chromosome"/>
</dbReference>
<dbReference type="PANTHER" id="PTHR24421">
    <property type="entry name" value="NITRATE/NITRITE SENSOR PROTEIN NARX-RELATED"/>
    <property type="match status" value="1"/>
</dbReference>
<dbReference type="EC" id="2.7.13.3" evidence="2"/>
<dbReference type="EMBL" id="CP009922">
    <property type="protein sequence ID" value="AKG44813.1"/>
    <property type="molecule type" value="Genomic_DNA"/>
</dbReference>
<keyword evidence="3" id="KW-0597">Phosphoprotein</keyword>
<dbReference type="RefSeq" id="WP_046724604.1">
    <property type="nucleotide sequence ID" value="NZ_CP009922.3"/>
</dbReference>
<dbReference type="AlphaFoldDB" id="A0A0F7FXS8"/>
<feature type="domain" description="Signal transduction histidine kinase subgroup 3 dimerisation and phosphoacceptor" evidence="9">
    <location>
        <begin position="169"/>
        <end position="231"/>
    </location>
</feature>
<evidence type="ECO:0000256" key="8">
    <source>
        <dbReference type="ARBA" id="ARBA00023012"/>
    </source>
</evidence>
<dbReference type="SUPFAM" id="SSF55874">
    <property type="entry name" value="ATPase domain of HSP90 chaperone/DNA topoisomerase II/histidine kinase"/>
    <property type="match status" value="1"/>
</dbReference>
<evidence type="ECO:0000256" key="4">
    <source>
        <dbReference type="ARBA" id="ARBA00022679"/>
    </source>
</evidence>
<reference evidence="10" key="1">
    <citation type="submission" date="2019-08" db="EMBL/GenBank/DDBJ databases">
        <title>Complete genome sequence of a mangrove-derived Streptomyces xiamenensis.</title>
        <authorList>
            <person name="Xu J."/>
        </authorList>
    </citation>
    <scope>NUCLEOTIDE SEQUENCE</scope>
    <source>
        <strain evidence="10">318</strain>
    </source>
</reference>
<evidence type="ECO:0000259" key="9">
    <source>
        <dbReference type="Pfam" id="PF07730"/>
    </source>
</evidence>
<evidence type="ECO:0000256" key="1">
    <source>
        <dbReference type="ARBA" id="ARBA00000085"/>
    </source>
</evidence>
<dbReference type="InterPro" id="IPR011712">
    <property type="entry name" value="Sig_transdc_His_kin_sub3_dim/P"/>
</dbReference>
<dbReference type="GO" id="GO:0046983">
    <property type="term" value="F:protein dimerization activity"/>
    <property type="evidence" value="ECO:0007669"/>
    <property type="project" value="InterPro"/>
</dbReference>
<keyword evidence="6 10" id="KW-0418">Kinase</keyword>
<evidence type="ECO:0000256" key="3">
    <source>
        <dbReference type="ARBA" id="ARBA00022553"/>
    </source>
</evidence>
<dbReference type="InterPro" id="IPR036890">
    <property type="entry name" value="HATPase_C_sf"/>
</dbReference>
<evidence type="ECO:0000313" key="11">
    <source>
        <dbReference type="Proteomes" id="UP000034034"/>
    </source>
</evidence>
<evidence type="ECO:0000256" key="5">
    <source>
        <dbReference type="ARBA" id="ARBA00022741"/>
    </source>
</evidence>
<dbReference type="Gene3D" id="1.20.5.1930">
    <property type="match status" value="1"/>
</dbReference>
<dbReference type="Gene3D" id="3.30.565.10">
    <property type="entry name" value="Histidine kinase-like ATPase, C-terminal domain"/>
    <property type="match status" value="1"/>
</dbReference>
<dbReference type="STRING" id="408015.SXIM_34290"/>
<keyword evidence="4" id="KW-0808">Transferase</keyword>
<proteinExistence type="predicted"/>
<gene>
    <name evidence="10" type="ORF">SXIM_34290</name>
</gene>
<evidence type="ECO:0000256" key="7">
    <source>
        <dbReference type="ARBA" id="ARBA00022840"/>
    </source>
</evidence>
<evidence type="ECO:0000313" key="10">
    <source>
        <dbReference type="EMBL" id="AKG44813.1"/>
    </source>
</evidence>
<dbReference type="PANTHER" id="PTHR24421:SF10">
    <property type="entry name" value="NITRATE_NITRITE SENSOR PROTEIN NARQ"/>
    <property type="match status" value="1"/>
</dbReference>
<protein>
    <recommendedName>
        <fullName evidence="2">histidine kinase</fullName>
        <ecNumber evidence="2">2.7.13.3</ecNumber>
    </recommendedName>
</protein>
<dbReference type="Pfam" id="PF07730">
    <property type="entry name" value="HisKA_3"/>
    <property type="match status" value="1"/>
</dbReference>
<sequence>MRGWTVGEGVRGLLAAGLTVAALLALPSAGPLIALPAALAGGAALLARSPHLATPAVAAGSLAATAAYRGPAGNAVGPWWLLETAALLALTVPAARRGLRHAVLPVLALTALPLRVGLHLEPPSPADELTVICLLAAAASGAAVAAGRHLRAQDTRRAHAVREARRAQRIALARDLHDFVAHEVSGMLVQAQAGQLVAAGDPDAAMAVLRRIEAAGLRAMDTLEETVRMLDADDGEDSGPTAPGAVLAELTAAVRRYGSATLDLDPAVRDVPPSAHRLVTEALTNVRRHAPGCGDVRVTVARGGEGLTVRVLNSVPPAATARPAAGAGTGLAALRRRLATEDATLTAGPTPSGGWHTTAVWGGA</sequence>
<dbReference type="GO" id="GO:0016020">
    <property type="term" value="C:membrane"/>
    <property type="evidence" value="ECO:0007669"/>
    <property type="project" value="InterPro"/>
</dbReference>